<evidence type="ECO:0000256" key="1">
    <source>
        <dbReference type="SAM" id="MobiDB-lite"/>
    </source>
</evidence>
<reference evidence="2 3" key="1">
    <citation type="journal article" date="2021" name="Elife">
        <title>Chloroplast acquisition without the gene transfer in kleptoplastic sea slugs, Plakobranchus ocellatus.</title>
        <authorList>
            <person name="Maeda T."/>
            <person name="Takahashi S."/>
            <person name="Yoshida T."/>
            <person name="Shimamura S."/>
            <person name="Takaki Y."/>
            <person name="Nagai Y."/>
            <person name="Toyoda A."/>
            <person name="Suzuki Y."/>
            <person name="Arimoto A."/>
            <person name="Ishii H."/>
            <person name="Satoh N."/>
            <person name="Nishiyama T."/>
            <person name="Hasebe M."/>
            <person name="Maruyama T."/>
            <person name="Minagawa J."/>
            <person name="Obokata J."/>
            <person name="Shigenobu S."/>
        </authorList>
    </citation>
    <scope>NUCLEOTIDE SEQUENCE [LARGE SCALE GENOMIC DNA]</scope>
</reference>
<protein>
    <recommendedName>
        <fullName evidence="4">MULE transposase domain-containing protein</fullName>
    </recommendedName>
</protein>
<accession>A0AAV4IUT6</accession>
<keyword evidence="3" id="KW-1185">Reference proteome</keyword>
<evidence type="ECO:0000313" key="3">
    <source>
        <dbReference type="Proteomes" id="UP000762676"/>
    </source>
</evidence>
<comment type="caution">
    <text evidence="2">The sequence shown here is derived from an EMBL/GenBank/DDBJ whole genome shotgun (WGS) entry which is preliminary data.</text>
</comment>
<organism evidence="2 3">
    <name type="scientific">Elysia marginata</name>
    <dbReference type="NCBI Taxonomy" id="1093978"/>
    <lineage>
        <taxon>Eukaryota</taxon>
        <taxon>Metazoa</taxon>
        <taxon>Spiralia</taxon>
        <taxon>Lophotrochozoa</taxon>
        <taxon>Mollusca</taxon>
        <taxon>Gastropoda</taxon>
        <taxon>Heterobranchia</taxon>
        <taxon>Euthyneura</taxon>
        <taxon>Panpulmonata</taxon>
        <taxon>Sacoglossa</taxon>
        <taxon>Placobranchoidea</taxon>
        <taxon>Plakobranchidae</taxon>
        <taxon>Elysia</taxon>
    </lineage>
</organism>
<evidence type="ECO:0000313" key="2">
    <source>
        <dbReference type="EMBL" id="GFS13705.1"/>
    </source>
</evidence>
<evidence type="ECO:0008006" key="4">
    <source>
        <dbReference type="Google" id="ProtNLM"/>
    </source>
</evidence>
<dbReference type="EMBL" id="BMAT01006488">
    <property type="protein sequence ID" value="GFS13705.1"/>
    <property type="molecule type" value="Genomic_DNA"/>
</dbReference>
<name>A0AAV4IUT6_9GAST</name>
<proteinExistence type="predicted"/>
<dbReference type="AlphaFoldDB" id="A0AAV4IUT6"/>
<feature type="region of interest" description="Disordered" evidence="1">
    <location>
        <begin position="75"/>
        <end position="100"/>
    </location>
</feature>
<gene>
    <name evidence="2" type="ORF">ElyMa_003143200</name>
</gene>
<sequence length="129" mass="15195">MPDTTEANLFADYIYGTYLHQDCSYPPIMWADILCRNVKTTNACEAFHRHFQSSLQTYHPNIFRFMEALKVEQNRTSLKQRTEGPQPKRKKYTSKEEQRASVAEKYKYGEIDIVGYLFKMSKVMQPARV</sequence>
<dbReference type="Proteomes" id="UP000762676">
    <property type="component" value="Unassembled WGS sequence"/>
</dbReference>